<gene>
    <name evidence="1" type="ORF">N7452_007464</name>
</gene>
<evidence type="ECO:0000313" key="1">
    <source>
        <dbReference type="EMBL" id="KAJ5335061.1"/>
    </source>
</evidence>
<dbReference type="AlphaFoldDB" id="A0A9W9QI45"/>
<organism evidence="1 2">
    <name type="scientific">Penicillium brevicompactum</name>
    <dbReference type="NCBI Taxonomy" id="5074"/>
    <lineage>
        <taxon>Eukaryota</taxon>
        <taxon>Fungi</taxon>
        <taxon>Dikarya</taxon>
        <taxon>Ascomycota</taxon>
        <taxon>Pezizomycotina</taxon>
        <taxon>Eurotiomycetes</taxon>
        <taxon>Eurotiomycetidae</taxon>
        <taxon>Eurotiales</taxon>
        <taxon>Aspergillaceae</taxon>
        <taxon>Penicillium</taxon>
    </lineage>
</organism>
<reference evidence="1" key="1">
    <citation type="submission" date="2022-12" db="EMBL/GenBank/DDBJ databases">
        <authorList>
            <person name="Petersen C."/>
        </authorList>
    </citation>
    <scope>NUCLEOTIDE SEQUENCE</scope>
    <source>
        <strain evidence="1">IBT 35673</strain>
    </source>
</reference>
<comment type="caution">
    <text evidence="1">The sequence shown here is derived from an EMBL/GenBank/DDBJ whole genome shotgun (WGS) entry which is preliminary data.</text>
</comment>
<protein>
    <submittedName>
        <fullName evidence="1">Uncharacterized protein</fullName>
    </submittedName>
</protein>
<name>A0A9W9QI45_PENBR</name>
<dbReference type="EMBL" id="JAPZBQ010000004">
    <property type="protein sequence ID" value="KAJ5335061.1"/>
    <property type="molecule type" value="Genomic_DNA"/>
</dbReference>
<accession>A0A9W9QI45</accession>
<sequence>MSKFPSRCWHKNLIKQTMNGPSNSDILAPVFGSTSSRLHLSELPSGGLISPNLPLLAKGYRQVHDHFIGSDPDIDNSEFFGVYIVARPNRWQRLVTTPFQRCHWSIYSQGHYYHLSQGTTTPGGPSITLRDDDYAAPQDLLKRQPAQPFIAYHIGTTDYSPSHIHQIAQWVVKNMNETRSSVTNHQQFVWGLGARIICGPRNSTVVMGDLLQLSEQIYHLETLSSGSSIPSGFATGILLSGPTQPIDTAGKRFRLRIKIESSARSLEFCWKDGTSGDIDWAIPEYHPLLRPLAVAKQQSILGLVNKMTPIFPAISALFPRSNNGDLPLASIYSYKNGEWATKSC</sequence>
<reference evidence="1" key="2">
    <citation type="journal article" date="2023" name="IMA Fungus">
        <title>Comparative genomic study of the Penicillium genus elucidates a diverse pangenome and 15 lateral gene transfer events.</title>
        <authorList>
            <person name="Petersen C."/>
            <person name="Sorensen T."/>
            <person name="Nielsen M.R."/>
            <person name="Sondergaard T.E."/>
            <person name="Sorensen J.L."/>
            <person name="Fitzpatrick D.A."/>
            <person name="Frisvad J.C."/>
            <person name="Nielsen K.L."/>
        </authorList>
    </citation>
    <scope>NUCLEOTIDE SEQUENCE</scope>
    <source>
        <strain evidence="1">IBT 35673</strain>
    </source>
</reference>
<proteinExistence type="predicted"/>
<evidence type="ECO:0000313" key="2">
    <source>
        <dbReference type="Proteomes" id="UP001147695"/>
    </source>
</evidence>
<dbReference type="Proteomes" id="UP001147695">
    <property type="component" value="Unassembled WGS sequence"/>
</dbReference>